<dbReference type="GO" id="GO:0043039">
    <property type="term" value="P:tRNA aminoacylation"/>
    <property type="evidence" value="ECO:0007669"/>
    <property type="project" value="InterPro"/>
</dbReference>
<dbReference type="GO" id="GO:0004812">
    <property type="term" value="F:aminoacyl-tRNA ligase activity"/>
    <property type="evidence" value="ECO:0007669"/>
    <property type="project" value="InterPro"/>
</dbReference>
<dbReference type="AlphaFoldDB" id="A0A4Y8TUJ3"/>
<evidence type="ECO:0000313" key="3">
    <source>
        <dbReference type="EMBL" id="TFH54658.1"/>
    </source>
</evidence>
<dbReference type="SUPFAM" id="SSF50447">
    <property type="entry name" value="Translation proteins"/>
    <property type="match status" value="1"/>
</dbReference>
<comment type="caution">
    <text evidence="3">The sequence shown here is derived from an EMBL/GenBank/DDBJ whole genome shotgun (WGS) entry which is preliminary data.</text>
</comment>
<dbReference type="SUPFAM" id="SSF55186">
    <property type="entry name" value="ThrRS/AlaRS common domain"/>
    <property type="match status" value="1"/>
</dbReference>
<feature type="domain" description="Threonyl/alanyl tRNA synthetase SAD" evidence="2">
    <location>
        <begin position="179"/>
        <end position="221"/>
    </location>
</feature>
<dbReference type="InterPro" id="IPR012947">
    <property type="entry name" value="tRNA_SAD"/>
</dbReference>
<proteinExistence type="predicted"/>
<dbReference type="SMART" id="SM00863">
    <property type="entry name" value="tRNA_SAD"/>
    <property type="match status" value="1"/>
</dbReference>
<reference evidence="3 4" key="1">
    <citation type="submission" date="2019-03" db="EMBL/GenBank/DDBJ databases">
        <title>Glutamicibacter sp. LJH19 genome.</title>
        <authorList>
            <person name="Sinai Borker S."/>
            <person name="Kumar R."/>
        </authorList>
    </citation>
    <scope>NUCLEOTIDE SEQUENCE [LARGE SCALE GENOMIC DNA]</scope>
    <source>
        <strain evidence="3 4">LJH19</strain>
    </source>
</reference>
<dbReference type="PANTHER" id="PTHR43462">
    <property type="entry name" value="ALANYL-TRNA EDITING PROTEIN"/>
    <property type="match status" value="1"/>
</dbReference>
<dbReference type="InterPro" id="IPR051335">
    <property type="entry name" value="Alanyl-tRNA_Editing_Enzymes"/>
</dbReference>
<dbReference type="RefSeq" id="WP_134781248.1">
    <property type="nucleotide sequence ID" value="NZ_SPDS01000003.1"/>
</dbReference>
<protein>
    <recommendedName>
        <fullName evidence="2">Threonyl/alanyl tRNA synthetase SAD domain-containing protein</fullName>
    </recommendedName>
</protein>
<dbReference type="InterPro" id="IPR018163">
    <property type="entry name" value="Thr/Ala-tRNA-synth_IIc_edit"/>
</dbReference>
<dbReference type="InterPro" id="IPR009000">
    <property type="entry name" value="Transl_B-barrel_sf"/>
</dbReference>
<dbReference type="GO" id="GO:0005524">
    <property type="term" value="F:ATP binding"/>
    <property type="evidence" value="ECO:0007669"/>
    <property type="project" value="InterPro"/>
</dbReference>
<comment type="cofactor">
    <cofactor evidence="1">
        <name>Zn(2+)</name>
        <dbReference type="ChEBI" id="CHEBI:29105"/>
    </cofactor>
</comment>
<gene>
    <name evidence="3" type="ORF">EXY26_16610</name>
</gene>
<evidence type="ECO:0000256" key="1">
    <source>
        <dbReference type="ARBA" id="ARBA00001947"/>
    </source>
</evidence>
<sequence length="228" mass="24506">MNDHAIEQDNLYLQDTYVFTTRATVIATGSSEDGQWIALNPNIFHPRGGGQPEDSGTVDGQPVAVQRDEAGLVVLYGADTKAVGEEVTAEIDAALRLSHAALHTAGHVLGFAGEDRGWQHKGHSHFPGQSRLDFDPASVDLPLGDEHERAAAREWIQARVNELIAGGGEIATSTDEQGIRTVSIAGVNAEPCGGTHVKHLNQLRQVEIGEAKVKRGVYKVRYDAHHVG</sequence>
<organism evidence="3 4">
    <name type="scientific">Glutamicibacter arilaitensis</name>
    <dbReference type="NCBI Taxonomy" id="256701"/>
    <lineage>
        <taxon>Bacteria</taxon>
        <taxon>Bacillati</taxon>
        <taxon>Actinomycetota</taxon>
        <taxon>Actinomycetes</taxon>
        <taxon>Micrococcales</taxon>
        <taxon>Micrococcaceae</taxon>
        <taxon>Glutamicibacter</taxon>
    </lineage>
</organism>
<dbReference type="EMBL" id="SPDS01000003">
    <property type="protein sequence ID" value="TFH54658.1"/>
    <property type="molecule type" value="Genomic_DNA"/>
</dbReference>
<evidence type="ECO:0000259" key="2">
    <source>
        <dbReference type="SMART" id="SM00863"/>
    </source>
</evidence>
<dbReference type="Gene3D" id="2.40.30.130">
    <property type="match status" value="1"/>
</dbReference>
<dbReference type="Gene3D" id="3.30.980.10">
    <property type="entry name" value="Threonyl-trna Synthetase, Chain A, domain 2"/>
    <property type="match status" value="1"/>
</dbReference>
<accession>A0A4Y8TUJ3</accession>
<evidence type="ECO:0000313" key="4">
    <source>
        <dbReference type="Proteomes" id="UP000297638"/>
    </source>
</evidence>
<dbReference type="PANTHER" id="PTHR43462:SF2">
    <property type="entry name" value="THREONYL AND ALANYL TRNA SYNTHETASE SECOND ADDITIONAL DOMAIN-CONTAINING PROTEIN"/>
    <property type="match status" value="1"/>
</dbReference>
<name>A0A4Y8TUJ3_9MICC</name>
<dbReference type="Proteomes" id="UP000297638">
    <property type="component" value="Unassembled WGS sequence"/>
</dbReference>